<dbReference type="EMBL" id="BASZ01000028">
    <property type="protein sequence ID" value="GAD51197.1"/>
    <property type="molecule type" value="Genomic_DNA"/>
</dbReference>
<gene>
    <name evidence="5" type="ORF">NT2_28_00030</name>
</gene>
<dbReference type="InterPro" id="IPR018060">
    <property type="entry name" value="HTH_AraC"/>
</dbReference>
<keyword evidence="3" id="KW-0804">Transcription</keyword>
<name>U2YR53_9SPHN</name>
<organism evidence="5 6">
    <name type="scientific">Caenibius tardaugens NBRC 16725</name>
    <dbReference type="NCBI Taxonomy" id="1219035"/>
    <lineage>
        <taxon>Bacteria</taxon>
        <taxon>Pseudomonadati</taxon>
        <taxon>Pseudomonadota</taxon>
        <taxon>Alphaproteobacteria</taxon>
        <taxon>Sphingomonadales</taxon>
        <taxon>Erythrobacteraceae</taxon>
        <taxon>Caenibius</taxon>
    </lineage>
</organism>
<comment type="caution">
    <text evidence="5">The sequence shown here is derived from an EMBL/GenBank/DDBJ whole genome shotgun (WGS) entry which is preliminary data.</text>
</comment>
<evidence type="ECO:0000256" key="1">
    <source>
        <dbReference type="ARBA" id="ARBA00023015"/>
    </source>
</evidence>
<dbReference type="PROSITE" id="PS00041">
    <property type="entry name" value="HTH_ARAC_FAMILY_1"/>
    <property type="match status" value="1"/>
</dbReference>
<evidence type="ECO:0000313" key="6">
    <source>
        <dbReference type="Proteomes" id="UP000016568"/>
    </source>
</evidence>
<dbReference type="PANTHER" id="PTHR46796:SF6">
    <property type="entry name" value="ARAC SUBFAMILY"/>
    <property type="match status" value="1"/>
</dbReference>
<dbReference type="GO" id="GO:0043565">
    <property type="term" value="F:sequence-specific DNA binding"/>
    <property type="evidence" value="ECO:0007669"/>
    <property type="project" value="InterPro"/>
</dbReference>
<dbReference type="Pfam" id="PF12833">
    <property type="entry name" value="HTH_18"/>
    <property type="match status" value="1"/>
</dbReference>
<feature type="domain" description="HTH araC/xylS-type" evidence="4">
    <location>
        <begin position="191"/>
        <end position="289"/>
    </location>
</feature>
<dbReference type="Proteomes" id="UP000016568">
    <property type="component" value="Unassembled WGS sequence"/>
</dbReference>
<dbReference type="PRINTS" id="PR00032">
    <property type="entry name" value="HTHARAC"/>
</dbReference>
<reference evidence="5 6" key="1">
    <citation type="submission" date="2013-09" db="EMBL/GenBank/DDBJ databases">
        <title>Whole genome shotgun sequence of Novosphingobium tardaugens NBRC 16725.</title>
        <authorList>
            <person name="Isaki S."/>
            <person name="Hosoyama A."/>
            <person name="Tsuchikane K."/>
            <person name="Katsumata H."/>
            <person name="Ando Y."/>
            <person name="Yamazaki S."/>
            <person name="Fujita N."/>
        </authorList>
    </citation>
    <scope>NUCLEOTIDE SEQUENCE [LARGE SCALE GENOMIC DNA]</scope>
    <source>
        <strain evidence="5 6">NBRC 16725</strain>
    </source>
</reference>
<accession>U2YR53</accession>
<dbReference type="GO" id="GO:0003700">
    <property type="term" value="F:DNA-binding transcription factor activity"/>
    <property type="evidence" value="ECO:0007669"/>
    <property type="project" value="InterPro"/>
</dbReference>
<evidence type="ECO:0000259" key="4">
    <source>
        <dbReference type="PROSITE" id="PS01124"/>
    </source>
</evidence>
<dbReference type="Gene3D" id="1.10.10.60">
    <property type="entry name" value="Homeodomain-like"/>
    <property type="match status" value="2"/>
</dbReference>
<dbReference type="PROSITE" id="PS01124">
    <property type="entry name" value="HTH_ARAC_FAMILY_2"/>
    <property type="match status" value="1"/>
</dbReference>
<dbReference type="SMART" id="SM00342">
    <property type="entry name" value="HTH_ARAC"/>
    <property type="match status" value="1"/>
</dbReference>
<dbReference type="InterPro" id="IPR018062">
    <property type="entry name" value="HTH_AraC-typ_CS"/>
</dbReference>
<keyword evidence="1" id="KW-0805">Transcription regulation</keyword>
<dbReference type="InterPro" id="IPR009057">
    <property type="entry name" value="Homeodomain-like_sf"/>
</dbReference>
<dbReference type="InterPro" id="IPR020449">
    <property type="entry name" value="Tscrpt_reg_AraC-type_HTH"/>
</dbReference>
<evidence type="ECO:0000256" key="2">
    <source>
        <dbReference type="ARBA" id="ARBA00023125"/>
    </source>
</evidence>
<keyword evidence="2" id="KW-0238">DNA-binding</keyword>
<dbReference type="eggNOG" id="COG2207">
    <property type="taxonomic scope" value="Bacteria"/>
</dbReference>
<dbReference type="SUPFAM" id="SSF46689">
    <property type="entry name" value="Homeodomain-like"/>
    <property type="match status" value="2"/>
</dbReference>
<protein>
    <recommendedName>
        <fullName evidence="4">HTH araC/xylS-type domain-containing protein</fullName>
    </recommendedName>
</protein>
<keyword evidence="6" id="KW-1185">Reference proteome</keyword>
<proteinExistence type="predicted"/>
<evidence type="ECO:0000256" key="3">
    <source>
        <dbReference type="ARBA" id="ARBA00023163"/>
    </source>
</evidence>
<sequence length="311" mass="34841">MSLPGTHDRKTTTRHIFPNCAVEIIHADKSDDGYVEEFGNNTHHVVGAKIACNGTYRSTWRFMGPISPVHKPCDILSYIPPNVPWGTVAEGRGKAAGVSCHFSHEYFRAVTGIDDDRSISHLETCRDIHGVTIKQGLRRIYSEIIRPDFASDALVNSFAGIIALEMARYFKRAAAKRRRTHSHTMEQQDLLRIRDYIYECSEERLLISDIAAYLGCSERHIHQTFRVSFGITPHDFIKAVKIRKSVDLLNEGVLSIKQIAHNVGFSRQSSFSAAFRATTGATPAETRRLGRTDFSCLHIGNDAVRAAIMGR</sequence>
<dbReference type="InterPro" id="IPR050204">
    <property type="entry name" value="AraC_XylS_family_regulators"/>
</dbReference>
<evidence type="ECO:0000313" key="5">
    <source>
        <dbReference type="EMBL" id="GAD51197.1"/>
    </source>
</evidence>
<dbReference type="RefSeq" id="WP_021692015.1">
    <property type="nucleotide sequence ID" value="NZ_BASZ01000028.1"/>
</dbReference>
<dbReference type="PANTHER" id="PTHR46796">
    <property type="entry name" value="HTH-TYPE TRANSCRIPTIONAL ACTIVATOR RHAS-RELATED"/>
    <property type="match status" value="1"/>
</dbReference>
<dbReference type="AlphaFoldDB" id="U2YR53"/>